<feature type="binding site" evidence="9">
    <location>
        <position position="407"/>
    </location>
    <ligand>
        <name>substrate</name>
    </ligand>
</feature>
<dbReference type="Gene3D" id="3.40.50.1980">
    <property type="entry name" value="Nitrogenase molybdenum iron protein domain"/>
    <property type="match status" value="2"/>
</dbReference>
<dbReference type="Proteomes" id="UP000053732">
    <property type="component" value="Unassembled WGS sequence"/>
</dbReference>
<keyword evidence="13" id="KW-1185">Reference proteome</keyword>
<dbReference type="UniPathway" id="UPA00031">
    <property type="reaction ID" value="UER00014"/>
</dbReference>
<feature type="binding site" evidence="9">
    <location>
        <position position="253"/>
    </location>
    <ligand>
        <name>substrate</name>
    </ligand>
</feature>
<feature type="binding site" evidence="9">
    <location>
        <position position="412"/>
    </location>
    <ligand>
        <name>substrate</name>
    </ligand>
</feature>
<evidence type="ECO:0000256" key="5">
    <source>
        <dbReference type="ARBA" id="ARBA00023002"/>
    </source>
</evidence>
<comment type="cofactor">
    <cofactor evidence="10">
        <name>Zn(2+)</name>
        <dbReference type="ChEBI" id="CHEBI:29105"/>
    </cofactor>
    <text evidence="10">Binds 1 zinc ion per subunit.</text>
</comment>
<name>A0A0G4NXU7_PENC3</name>
<feature type="binding site" evidence="8">
    <location>
        <position position="182"/>
    </location>
    <ligand>
        <name>NAD(+)</name>
        <dbReference type="ChEBI" id="CHEBI:57540"/>
    </ligand>
</feature>
<evidence type="ECO:0000256" key="1">
    <source>
        <dbReference type="ARBA" id="ARBA00004940"/>
    </source>
</evidence>
<dbReference type="CDD" id="cd06572">
    <property type="entry name" value="Histidinol_dh"/>
    <property type="match status" value="1"/>
</dbReference>
<dbReference type="Gene3D" id="1.20.5.1300">
    <property type="match status" value="1"/>
</dbReference>
<evidence type="ECO:0000256" key="10">
    <source>
        <dbReference type="PIRSR" id="PIRSR000099-4"/>
    </source>
</evidence>
<evidence type="ECO:0000313" key="13">
    <source>
        <dbReference type="Proteomes" id="UP000053732"/>
    </source>
</evidence>
<reference evidence="12 13" key="1">
    <citation type="journal article" date="2014" name="Nat. Commun.">
        <title>Multiple recent horizontal transfers of a large genomic region in cheese making fungi.</title>
        <authorList>
            <person name="Cheeseman K."/>
            <person name="Ropars J."/>
            <person name="Renault P."/>
            <person name="Dupont J."/>
            <person name="Gouzy J."/>
            <person name="Branca A."/>
            <person name="Abraham A.L."/>
            <person name="Ceppi M."/>
            <person name="Conseiller E."/>
            <person name="Debuchy R."/>
            <person name="Malagnac F."/>
            <person name="Goarin A."/>
            <person name="Silar P."/>
            <person name="Lacoste S."/>
            <person name="Sallet E."/>
            <person name="Bensimon A."/>
            <person name="Giraud T."/>
            <person name="Brygoo Y."/>
        </authorList>
    </citation>
    <scope>NUCLEOTIDE SEQUENCE [LARGE SCALE GENOMIC DNA]</scope>
    <source>
        <strain evidence="13">FM 013</strain>
    </source>
</reference>
<feature type="binding site" evidence="8">
    <location>
        <position position="121"/>
    </location>
    <ligand>
        <name>NAD(+)</name>
        <dbReference type="ChEBI" id="CHEBI:57540"/>
    </ligand>
</feature>
<dbReference type="PANTHER" id="PTHR21256:SF14">
    <property type="entry name" value="HISTIDINOL DEHYDROGENASE"/>
    <property type="match status" value="1"/>
</dbReference>
<dbReference type="GO" id="GO:0046872">
    <property type="term" value="F:metal ion binding"/>
    <property type="evidence" value="ECO:0007669"/>
    <property type="project" value="UniProtKB-KW"/>
</dbReference>
<keyword evidence="4 10" id="KW-0862">Zinc</keyword>
<dbReference type="NCBIfam" id="TIGR00069">
    <property type="entry name" value="hisD"/>
    <property type="match status" value="1"/>
</dbReference>
<comment type="catalytic activity">
    <reaction evidence="6">
        <text>L-histidinol + 2 NAD(+) + H2O = L-histidine + 2 NADH + 3 H(+)</text>
        <dbReference type="Rhea" id="RHEA:20641"/>
        <dbReference type="ChEBI" id="CHEBI:15377"/>
        <dbReference type="ChEBI" id="CHEBI:15378"/>
        <dbReference type="ChEBI" id="CHEBI:57540"/>
        <dbReference type="ChEBI" id="CHEBI:57595"/>
        <dbReference type="ChEBI" id="CHEBI:57699"/>
        <dbReference type="ChEBI" id="CHEBI:57945"/>
        <dbReference type="EC" id="1.1.1.23"/>
    </reaction>
</comment>
<dbReference type="EMBL" id="HG793135">
    <property type="protein sequence ID" value="CRL18876.1"/>
    <property type="molecule type" value="Genomic_DNA"/>
</dbReference>
<dbReference type="PRINTS" id="PR00083">
    <property type="entry name" value="HOLDHDRGNASE"/>
</dbReference>
<dbReference type="FunFam" id="3.40.50.1980:FF:000001">
    <property type="entry name" value="Histidinol dehydrogenase"/>
    <property type="match status" value="1"/>
</dbReference>
<feature type="binding site" evidence="9">
    <location>
        <position position="228"/>
    </location>
    <ligand>
        <name>substrate</name>
    </ligand>
</feature>
<evidence type="ECO:0000256" key="3">
    <source>
        <dbReference type="ARBA" id="ARBA00022723"/>
    </source>
</evidence>
<dbReference type="FunFam" id="3.40.50.1980:FF:000026">
    <property type="entry name" value="Histidinol dehydrogenase"/>
    <property type="match status" value="1"/>
</dbReference>
<gene>
    <name evidence="12" type="ORF">PCAMFM013_S002g000746</name>
</gene>
<evidence type="ECO:0000256" key="2">
    <source>
        <dbReference type="ARBA" id="ARBA00010178"/>
    </source>
</evidence>
<proteinExistence type="inferred from homology"/>
<keyword evidence="6 8" id="KW-0520">NAD</keyword>
<dbReference type="STRING" id="1429867.A0A0G4NXU7"/>
<comment type="pathway">
    <text evidence="1 6">Amino-acid biosynthesis; L-histidine biosynthesis; L-histidine from 5-phospho-alpha-D-ribose 1-diphosphate: step 9/9.</text>
</comment>
<keyword evidence="3 10" id="KW-0479">Metal-binding</keyword>
<protein>
    <recommendedName>
        <fullName evidence="6">Histidinol dehydrogenase</fullName>
        <shortName evidence="6">HDH</shortName>
        <ecNumber evidence="6">1.1.1.23</ecNumber>
    </recommendedName>
</protein>
<dbReference type="SUPFAM" id="SSF53720">
    <property type="entry name" value="ALDH-like"/>
    <property type="match status" value="1"/>
</dbReference>
<feature type="binding site" evidence="10">
    <location>
        <position position="352"/>
    </location>
    <ligand>
        <name>Zn(2+)</name>
        <dbReference type="ChEBI" id="CHEBI:29105"/>
    </ligand>
</feature>
<evidence type="ECO:0000313" key="12">
    <source>
        <dbReference type="EMBL" id="CRL18876.1"/>
    </source>
</evidence>
<feature type="active site" description="Proton acceptor" evidence="7">
    <location>
        <position position="319"/>
    </location>
</feature>
<feature type="binding site" evidence="8">
    <location>
        <position position="205"/>
    </location>
    <ligand>
        <name>NAD(+)</name>
        <dbReference type="ChEBI" id="CHEBI:57540"/>
    </ligand>
</feature>
<comment type="function">
    <text evidence="6">Catalyzes the sequential NAD-dependent oxidations of L-histidinol to L-histidinaldehyde and then to L-histidine.</text>
</comment>
<dbReference type="PANTHER" id="PTHR21256">
    <property type="entry name" value="HISTIDINOL DEHYDROGENASE HDH"/>
    <property type="match status" value="1"/>
</dbReference>
<dbReference type="GO" id="GO:0004399">
    <property type="term" value="F:histidinol dehydrogenase activity"/>
    <property type="evidence" value="ECO:0007669"/>
    <property type="project" value="UniProtKB-UniRule"/>
</dbReference>
<keyword evidence="5 6" id="KW-0560">Oxidoreductase</keyword>
<feature type="binding site" evidence="9">
    <location>
        <position position="352"/>
    </location>
    <ligand>
        <name>substrate</name>
    </ligand>
</feature>
<evidence type="ECO:0000256" key="6">
    <source>
        <dbReference type="PIRNR" id="PIRNR000099"/>
    </source>
</evidence>
<dbReference type="AlphaFoldDB" id="A0A0G4NXU7"/>
<evidence type="ECO:0000256" key="7">
    <source>
        <dbReference type="PIRSR" id="PIRSR000099-1"/>
    </source>
</evidence>
<sequence length="438" mass="46963">MPARFLKSKQPPVPGSAQVDVGSIVRGVIDDVRANGDAAVRKYSEKFDKWSPASFKLSQADIEASIAQCSAQTIEDIKQVQDNVRAFARAQKDSLRDFEFESQPGVILGQKNVPINTVGAYIPGGRYPLLASAHMTILTAKVAGVPHVIGCTPPIAGKVPHATVAAMHLAGADEIYLLGGVQAVAAMALGTESIRKVDFIAGPGNAFVAEGKRQLFGEIGIDLFAGPTEILIITDETANPFTVATDILSQAEHGPDSPSVVITTSEHVGRESIRIIGEILKGLSTADVAGVSWAQHGEVIVVDSIEEAWKLGDEYASEHVQIFTRRPRDALDNMTAYGALFLGENTCVSYGDKVIGTNHVLPTRKAARYTGGLWVGKYLRTVTYQEVRNDVASGELGRLCGRAARVENFEGHARSGDLRAHLHLKDQFAWINTAQGDS</sequence>
<dbReference type="PIRSF" id="PIRSF000099">
    <property type="entry name" value="Histidinol_dh"/>
    <property type="match status" value="1"/>
</dbReference>
<feature type="binding site" evidence="10">
    <location>
        <position position="412"/>
    </location>
    <ligand>
        <name>Zn(2+)</name>
        <dbReference type="ChEBI" id="CHEBI:29105"/>
    </ligand>
</feature>
<keyword evidence="6" id="KW-0028">Amino-acid biosynthesis</keyword>
<dbReference type="InterPro" id="IPR022695">
    <property type="entry name" value="Histidinol_DH_monofunct"/>
</dbReference>
<evidence type="ECO:0000256" key="11">
    <source>
        <dbReference type="RuleBase" id="RU004175"/>
    </source>
</evidence>
<dbReference type="Pfam" id="PF00815">
    <property type="entry name" value="Histidinol_dh"/>
    <property type="match status" value="1"/>
</dbReference>
<keyword evidence="6" id="KW-0368">Histidine biosynthesis</keyword>
<feature type="binding site" evidence="10">
    <location>
        <position position="253"/>
    </location>
    <ligand>
        <name>Zn(2+)</name>
        <dbReference type="ChEBI" id="CHEBI:29105"/>
    </ligand>
</feature>
<dbReference type="InterPro" id="IPR001692">
    <property type="entry name" value="Histidinol_DH_CS"/>
</dbReference>
<dbReference type="PROSITE" id="PS00611">
    <property type="entry name" value="HISOL_DEHYDROGENASE"/>
    <property type="match status" value="1"/>
</dbReference>
<dbReference type="InterPro" id="IPR012131">
    <property type="entry name" value="Hstdl_DH"/>
</dbReference>
<feature type="binding site" evidence="9">
    <location>
        <position position="319"/>
    </location>
    <ligand>
        <name>substrate</name>
    </ligand>
</feature>
<dbReference type="GO" id="GO:0051287">
    <property type="term" value="F:NAD binding"/>
    <property type="evidence" value="ECO:0007669"/>
    <property type="project" value="InterPro"/>
</dbReference>
<organism evidence="12 13">
    <name type="scientific">Penicillium camemberti (strain FM 013)</name>
    <dbReference type="NCBI Taxonomy" id="1429867"/>
    <lineage>
        <taxon>Eukaryota</taxon>
        <taxon>Fungi</taxon>
        <taxon>Dikarya</taxon>
        <taxon>Ascomycota</taxon>
        <taxon>Pezizomycotina</taxon>
        <taxon>Eurotiomycetes</taxon>
        <taxon>Eurotiomycetidae</taxon>
        <taxon>Eurotiales</taxon>
        <taxon>Aspergillaceae</taxon>
        <taxon>Penicillium</taxon>
    </lineage>
</organism>
<feature type="binding site" evidence="10">
    <location>
        <position position="250"/>
    </location>
    <ligand>
        <name>Zn(2+)</name>
        <dbReference type="ChEBI" id="CHEBI:29105"/>
    </ligand>
</feature>
<accession>A0A0G4NXU7</accession>
<dbReference type="GO" id="GO:0005829">
    <property type="term" value="C:cytosol"/>
    <property type="evidence" value="ECO:0007669"/>
    <property type="project" value="TreeGrafter"/>
</dbReference>
<evidence type="ECO:0000256" key="4">
    <source>
        <dbReference type="ARBA" id="ARBA00022833"/>
    </source>
</evidence>
<feature type="binding site" evidence="9">
    <location>
        <position position="250"/>
    </location>
    <ligand>
        <name>substrate</name>
    </ligand>
</feature>
<evidence type="ECO:0000256" key="9">
    <source>
        <dbReference type="PIRSR" id="PIRSR000099-3"/>
    </source>
</evidence>
<feature type="active site" description="Proton acceptor" evidence="7">
    <location>
        <position position="318"/>
    </location>
</feature>
<dbReference type="EC" id="1.1.1.23" evidence="6"/>
<comment type="similarity">
    <text evidence="2 6 11">Belongs to the histidinol dehydrogenase family.</text>
</comment>
<dbReference type="GO" id="GO:0000105">
    <property type="term" value="P:L-histidine biosynthetic process"/>
    <property type="evidence" value="ECO:0007669"/>
    <property type="project" value="UniProtKB-UniRule"/>
</dbReference>
<evidence type="ECO:0000256" key="8">
    <source>
        <dbReference type="PIRSR" id="PIRSR000099-2"/>
    </source>
</evidence>
<dbReference type="InterPro" id="IPR016161">
    <property type="entry name" value="Ald_DH/histidinol_DH"/>
</dbReference>